<sequence length="79" mass="9142">MHFASSLHLRNPQRNLRDHSADHESHSFRYAHAYTQGGHTKKALKLATLNDCKHEHCRPLVRTASLERAAQRPPRRAPR</sequence>
<gene>
    <name evidence="2" type="ORF">Micbo1qcDRAFT_66120</name>
</gene>
<dbReference type="InParanoid" id="A0A136J365"/>
<dbReference type="Proteomes" id="UP000070501">
    <property type="component" value="Unassembled WGS sequence"/>
</dbReference>
<evidence type="ECO:0000256" key="1">
    <source>
        <dbReference type="SAM" id="MobiDB-lite"/>
    </source>
</evidence>
<protein>
    <submittedName>
        <fullName evidence="2">Uncharacterized protein</fullName>
    </submittedName>
</protein>
<name>A0A136J365_9PEZI</name>
<feature type="compositionally biased region" description="Basic and acidic residues" evidence="1">
    <location>
        <begin position="15"/>
        <end position="24"/>
    </location>
</feature>
<evidence type="ECO:0000313" key="2">
    <source>
        <dbReference type="EMBL" id="KXJ91543.1"/>
    </source>
</evidence>
<evidence type="ECO:0000313" key="3">
    <source>
        <dbReference type="Proteomes" id="UP000070501"/>
    </source>
</evidence>
<dbReference type="AlphaFoldDB" id="A0A136J365"/>
<dbReference type="EMBL" id="KQ964250">
    <property type="protein sequence ID" value="KXJ91543.1"/>
    <property type="molecule type" value="Genomic_DNA"/>
</dbReference>
<accession>A0A136J365</accession>
<reference evidence="3" key="1">
    <citation type="submission" date="2016-02" db="EMBL/GenBank/DDBJ databases">
        <title>Draft genome sequence of Microdochium bolleyi, a fungal endophyte of beachgrass.</title>
        <authorList>
            <consortium name="DOE Joint Genome Institute"/>
            <person name="David A.S."/>
            <person name="May G."/>
            <person name="Haridas S."/>
            <person name="Lim J."/>
            <person name="Wang M."/>
            <person name="Labutti K."/>
            <person name="Lipzen A."/>
            <person name="Barry K."/>
            <person name="Grigoriev I.V."/>
        </authorList>
    </citation>
    <scope>NUCLEOTIDE SEQUENCE [LARGE SCALE GENOMIC DNA]</scope>
    <source>
        <strain evidence="3">J235TASD1</strain>
    </source>
</reference>
<feature type="region of interest" description="Disordered" evidence="1">
    <location>
        <begin position="1"/>
        <end position="24"/>
    </location>
</feature>
<keyword evidence="3" id="KW-1185">Reference proteome</keyword>
<proteinExistence type="predicted"/>
<organism evidence="2 3">
    <name type="scientific">Microdochium bolleyi</name>
    <dbReference type="NCBI Taxonomy" id="196109"/>
    <lineage>
        <taxon>Eukaryota</taxon>
        <taxon>Fungi</taxon>
        <taxon>Dikarya</taxon>
        <taxon>Ascomycota</taxon>
        <taxon>Pezizomycotina</taxon>
        <taxon>Sordariomycetes</taxon>
        <taxon>Xylariomycetidae</taxon>
        <taxon>Xylariales</taxon>
        <taxon>Microdochiaceae</taxon>
        <taxon>Microdochium</taxon>
    </lineage>
</organism>